<dbReference type="NCBIfam" id="TIGR00233">
    <property type="entry name" value="trpS"/>
    <property type="match status" value="1"/>
</dbReference>
<keyword evidence="6 8" id="KW-0030">Aminoacyl-tRNA synthetase</keyword>
<comment type="catalytic activity">
    <reaction evidence="7 8">
        <text>tRNA(Trp) + L-tryptophan + ATP = L-tryptophyl-tRNA(Trp) + AMP + diphosphate + H(+)</text>
        <dbReference type="Rhea" id="RHEA:24080"/>
        <dbReference type="Rhea" id="RHEA-COMP:9671"/>
        <dbReference type="Rhea" id="RHEA-COMP:9705"/>
        <dbReference type="ChEBI" id="CHEBI:15378"/>
        <dbReference type="ChEBI" id="CHEBI:30616"/>
        <dbReference type="ChEBI" id="CHEBI:33019"/>
        <dbReference type="ChEBI" id="CHEBI:57912"/>
        <dbReference type="ChEBI" id="CHEBI:78442"/>
        <dbReference type="ChEBI" id="CHEBI:78535"/>
        <dbReference type="ChEBI" id="CHEBI:456215"/>
        <dbReference type="EC" id="6.1.1.2"/>
    </reaction>
</comment>
<dbReference type="AlphaFoldDB" id="A0A1G2HUK1"/>
<evidence type="ECO:0000256" key="1">
    <source>
        <dbReference type="ARBA" id="ARBA00005594"/>
    </source>
</evidence>
<keyword evidence="4 8" id="KW-0067">ATP-binding</keyword>
<accession>A0A1G2HUK1</accession>
<proteinExistence type="inferred from homology"/>
<dbReference type="GO" id="GO:0006436">
    <property type="term" value="P:tryptophanyl-tRNA aminoacylation"/>
    <property type="evidence" value="ECO:0007669"/>
    <property type="project" value="UniProtKB-UniRule"/>
</dbReference>
<evidence type="ECO:0000256" key="9">
    <source>
        <dbReference type="RuleBase" id="RU363036"/>
    </source>
</evidence>
<comment type="subcellular location">
    <subcellularLocation>
        <location evidence="8">Cytoplasm</location>
    </subcellularLocation>
</comment>
<comment type="similarity">
    <text evidence="1 8 9">Belongs to the class-I aminoacyl-tRNA synthetase family.</text>
</comment>
<dbReference type="PRINTS" id="PR01039">
    <property type="entry name" value="TRNASYNTHTRP"/>
</dbReference>
<dbReference type="InterPro" id="IPR024109">
    <property type="entry name" value="Trp-tRNA-ligase_bac-type"/>
</dbReference>
<gene>
    <name evidence="8" type="primary">trpS</name>
    <name evidence="10" type="ORF">A2822_03360</name>
</gene>
<dbReference type="EC" id="6.1.1.2" evidence="8"/>
<dbReference type="HAMAP" id="MF_00140_B">
    <property type="entry name" value="Trp_tRNA_synth_B"/>
    <property type="match status" value="1"/>
</dbReference>
<evidence type="ECO:0000256" key="4">
    <source>
        <dbReference type="ARBA" id="ARBA00022840"/>
    </source>
</evidence>
<feature type="binding site" evidence="8">
    <location>
        <position position="184"/>
    </location>
    <ligand>
        <name>ATP</name>
        <dbReference type="ChEBI" id="CHEBI:30616"/>
    </ligand>
</feature>
<feature type="short sequence motif" description="'KMSKS' region" evidence="8">
    <location>
        <begin position="193"/>
        <end position="197"/>
    </location>
</feature>
<comment type="function">
    <text evidence="8">Catalyzes the attachment of tryptophan to tRNA(Trp).</text>
</comment>
<dbReference type="PANTHER" id="PTHR43766">
    <property type="entry name" value="TRYPTOPHAN--TRNA LIGASE, MITOCHONDRIAL"/>
    <property type="match status" value="1"/>
</dbReference>
<evidence type="ECO:0000256" key="3">
    <source>
        <dbReference type="ARBA" id="ARBA00022741"/>
    </source>
</evidence>
<dbReference type="GO" id="GO:0005524">
    <property type="term" value="F:ATP binding"/>
    <property type="evidence" value="ECO:0007669"/>
    <property type="project" value="UniProtKB-UniRule"/>
</dbReference>
<feature type="short sequence motif" description="'HIGH' region" evidence="8">
    <location>
        <begin position="10"/>
        <end position="18"/>
    </location>
</feature>
<dbReference type="Proteomes" id="UP000178774">
    <property type="component" value="Unassembled WGS sequence"/>
</dbReference>
<dbReference type="InterPro" id="IPR050203">
    <property type="entry name" value="Trp-tRNA_synthetase"/>
</dbReference>
<evidence type="ECO:0000256" key="2">
    <source>
        <dbReference type="ARBA" id="ARBA00022598"/>
    </source>
</evidence>
<dbReference type="CDD" id="cd00806">
    <property type="entry name" value="TrpRS_core"/>
    <property type="match status" value="1"/>
</dbReference>
<evidence type="ECO:0000256" key="7">
    <source>
        <dbReference type="ARBA" id="ARBA00049929"/>
    </source>
</evidence>
<keyword evidence="5 8" id="KW-0648">Protein biosynthesis</keyword>
<keyword evidence="2 8" id="KW-0436">Ligase</keyword>
<evidence type="ECO:0000256" key="5">
    <source>
        <dbReference type="ARBA" id="ARBA00022917"/>
    </source>
</evidence>
<evidence type="ECO:0000313" key="10">
    <source>
        <dbReference type="EMBL" id="OGZ65548.1"/>
    </source>
</evidence>
<evidence type="ECO:0000256" key="8">
    <source>
        <dbReference type="HAMAP-Rule" id="MF_00140"/>
    </source>
</evidence>
<keyword evidence="8" id="KW-0963">Cytoplasm</keyword>
<feature type="binding site" evidence="8">
    <location>
        <begin position="17"/>
        <end position="18"/>
    </location>
    <ligand>
        <name>ATP</name>
        <dbReference type="ChEBI" id="CHEBI:30616"/>
    </ligand>
</feature>
<comment type="caution">
    <text evidence="10">The sequence shown here is derived from an EMBL/GenBank/DDBJ whole genome shotgun (WGS) entry which is preliminary data.</text>
</comment>
<feature type="binding site" evidence="8">
    <location>
        <begin position="193"/>
        <end position="197"/>
    </location>
    <ligand>
        <name>ATP</name>
        <dbReference type="ChEBI" id="CHEBI:30616"/>
    </ligand>
</feature>
<dbReference type="Pfam" id="PF00579">
    <property type="entry name" value="tRNA-synt_1b"/>
    <property type="match status" value="1"/>
</dbReference>
<evidence type="ECO:0000256" key="6">
    <source>
        <dbReference type="ARBA" id="ARBA00023146"/>
    </source>
</evidence>
<keyword evidence="3 8" id="KW-0547">Nucleotide-binding</keyword>
<protein>
    <recommendedName>
        <fullName evidence="8">Tryptophan--tRNA ligase</fullName>
        <ecNumber evidence="8">6.1.1.2</ecNumber>
    </recommendedName>
    <alternativeName>
        <fullName evidence="8">Tryptophanyl-tRNA synthetase</fullName>
        <shortName evidence="8">TrpRS</shortName>
    </alternativeName>
</protein>
<dbReference type="PANTHER" id="PTHR43766:SF1">
    <property type="entry name" value="TRYPTOPHAN--TRNA LIGASE, MITOCHONDRIAL"/>
    <property type="match status" value="1"/>
</dbReference>
<dbReference type="Gene3D" id="3.40.50.620">
    <property type="entry name" value="HUPs"/>
    <property type="match status" value="1"/>
</dbReference>
<organism evidence="10 11">
    <name type="scientific">Candidatus Staskawiczbacteria bacterium RIFCSPHIGHO2_01_FULL_41_41</name>
    <dbReference type="NCBI Taxonomy" id="1802203"/>
    <lineage>
        <taxon>Bacteria</taxon>
        <taxon>Candidatus Staskawicziibacteriota</taxon>
    </lineage>
</organism>
<dbReference type="InterPro" id="IPR002306">
    <property type="entry name" value="Trp-tRNA-ligase"/>
</dbReference>
<dbReference type="Gene3D" id="1.10.240.10">
    <property type="entry name" value="Tyrosyl-Transfer RNA Synthetase"/>
    <property type="match status" value="1"/>
</dbReference>
<dbReference type="GO" id="GO:0005829">
    <property type="term" value="C:cytosol"/>
    <property type="evidence" value="ECO:0007669"/>
    <property type="project" value="TreeGrafter"/>
</dbReference>
<dbReference type="PROSITE" id="PS00178">
    <property type="entry name" value="AA_TRNA_LIGASE_I"/>
    <property type="match status" value="1"/>
</dbReference>
<dbReference type="GO" id="GO:0004830">
    <property type="term" value="F:tryptophan-tRNA ligase activity"/>
    <property type="evidence" value="ECO:0007669"/>
    <property type="project" value="UniProtKB-UniRule"/>
</dbReference>
<dbReference type="InterPro" id="IPR002305">
    <property type="entry name" value="aa-tRNA-synth_Ic"/>
</dbReference>
<dbReference type="EMBL" id="MHOP01000020">
    <property type="protein sequence ID" value="OGZ65548.1"/>
    <property type="molecule type" value="Genomic_DNA"/>
</dbReference>
<feature type="binding site" evidence="8">
    <location>
        <begin position="145"/>
        <end position="147"/>
    </location>
    <ligand>
        <name>ATP</name>
        <dbReference type="ChEBI" id="CHEBI:30616"/>
    </ligand>
</feature>
<dbReference type="InterPro" id="IPR014729">
    <property type="entry name" value="Rossmann-like_a/b/a_fold"/>
</dbReference>
<dbReference type="FunFam" id="1.10.240.10:FF:000002">
    <property type="entry name" value="Tryptophan--tRNA ligase"/>
    <property type="match status" value="1"/>
</dbReference>
<comment type="subunit">
    <text evidence="8">Homodimer.</text>
</comment>
<feature type="binding site" evidence="8">
    <location>
        <begin position="9"/>
        <end position="11"/>
    </location>
    <ligand>
        <name>ATP</name>
        <dbReference type="ChEBI" id="CHEBI:30616"/>
    </ligand>
</feature>
<sequence>MMRIFSGIQPTNQLHIGNYLGAIKQWVQLQKDNECIYCIVDLHALTIPYDPKTLQQKIKETSIAIMAAGIDPEKSIIFVQSQVKEHAELGWLFNTITPIGELERMTQYKDKSKKFKENINAGLLDYPVLQTADVLLYKGEAVPVGKDQEQHIELMRTLARKFNQKFGQTFKEPASMILKEGAKIMSLVDPKKKMSKSDEAKSCIFLFDSPEDITKKIMSATTDSGKEVKYNLTKKPGISNLLMIYSLLSGKTTQDLEKEFVGKNYGEFKKSLAQVVVQYLEPFRRKQKELMTREVYVQEILKQGQHKAQVIAQETMREVREKMGLI</sequence>
<dbReference type="SUPFAM" id="SSF52374">
    <property type="entry name" value="Nucleotidylyl transferase"/>
    <property type="match status" value="1"/>
</dbReference>
<feature type="binding site" evidence="8">
    <location>
        <position position="133"/>
    </location>
    <ligand>
        <name>L-tryptophan</name>
        <dbReference type="ChEBI" id="CHEBI:57912"/>
    </ligand>
</feature>
<dbReference type="InterPro" id="IPR001412">
    <property type="entry name" value="aa-tRNA-synth_I_CS"/>
</dbReference>
<reference evidence="10 11" key="1">
    <citation type="journal article" date="2016" name="Nat. Commun.">
        <title>Thousands of microbial genomes shed light on interconnected biogeochemical processes in an aquifer system.</title>
        <authorList>
            <person name="Anantharaman K."/>
            <person name="Brown C.T."/>
            <person name="Hug L.A."/>
            <person name="Sharon I."/>
            <person name="Castelle C.J."/>
            <person name="Probst A.J."/>
            <person name="Thomas B.C."/>
            <person name="Singh A."/>
            <person name="Wilkins M.J."/>
            <person name="Karaoz U."/>
            <person name="Brodie E.L."/>
            <person name="Williams K.H."/>
            <person name="Hubbard S.S."/>
            <person name="Banfield J.F."/>
        </authorList>
    </citation>
    <scope>NUCLEOTIDE SEQUENCE [LARGE SCALE GENOMIC DNA]</scope>
</reference>
<evidence type="ECO:0000313" key="11">
    <source>
        <dbReference type="Proteomes" id="UP000178774"/>
    </source>
</evidence>
<name>A0A1G2HUK1_9BACT</name>